<protein>
    <submittedName>
        <fullName evidence="2">Uncharacterized protein</fullName>
    </submittedName>
</protein>
<organism evidence="2">
    <name type="scientific">Opuntia streptacantha</name>
    <name type="common">Prickly pear cactus</name>
    <name type="synonym">Opuntia cardona</name>
    <dbReference type="NCBI Taxonomy" id="393608"/>
    <lineage>
        <taxon>Eukaryota</taxon>
        <taxon>Viridiplantae</taxon>
        <taxon>Streptophyta</taxon>
        <taxon>Embryophyta</taxon>
        <taxon>Tracheophyta</taxon>
        <taxon>Spermatophyta</taxon>
        <taxon>Magnoliopsida</taxon>
        <taxon>eudicotyledons</taxon>
        <taxon>Gunneridae</taxon>
        <taxon>Pentapetalae</taxon>
        <taxon>Caryophyllales</taxon>
        <taxon>Cactineae</taxon>
        <taxon>Cactaceae</taxon>
        <taxon>Opuntioideae</taxon>
        <taxon>Opuntia</taxon>
    </lineage>
</organism>
<dbReference type="AlphaFoldDB" id="A0A7C9ACZ1"/>
<reference evidence="2" key="2">
    <citation type="submission" date="2020-07" db="EMBL/GenBank/DDBJ databases">
        <authorList>
            <person name="Vera ALvarez R."/>
            <person name="Arias-Moreno D.M."/>
            <person name="Jimenez-Jacinto V."/>
            <person name="Jimenez-Bremont J.F."/>
            <person name="Swaminathan K."/>
            <person name="Moose S.P."/>
            <person name="Guerrero-Gonzalez M.L."/>
            <person name="Marino-Ramirez L."/>
            <person name="Landsman D."/>
            <person name="Rodriguez-Kessler M."/>
            <person name="Delgado-Sanchez P."/>
        </authorList>
    </citation>
    <scope>NUCLEOTIDE SEQUENCE</scope>
    <source>
        <tissue evidence="2">Cladode</tissue>
    </source>
</reference>
<accession>A0A7C9ACZ1</accession>
<reference evidence="2" key="1">
    <citation type="journal article" date="2013" name="J. Plant Res.">
        <title>Effect of fungi and light on seed germination of three Opuntia species from semiarid lands of central Mexico.</title>
        <authorList>
            <person name="Delgado-Sanchez P."/>
            <person name="Jimenez-Bremont J.F."/>
            <person name="Guerrero-Gonzalez Mde L."/>
            <person name="Flores J."/>
        </authorList>
    </citation>
    <scope>NUCLEOTIDE SEQUENCE</scope>
    <source>
        <tissue evidence="2">Cladode</tissue>
    </source>
</reference>
<feature type="compositionally biased region" description="Low complexity" evidence="1">
    <location>
        <begin position="14"/>
        <end position="23"/>
    </location>
</feature>
<evidence type="ECO:0000313" key="2">
    <source>
        <dbReference type="EMBL" id="MBA4663631.1"/>
    </source>
</evidence>
<name>A0A7C9ACZ1_OPUST</name>
<feature type="region of interest" description="Disordered" evidence="1">
    <location>
        <begin position="1"/>
        <end position="25"/>
    </location>
</feature>
<evidence type="ECO:0000256" key="1">
    <source>
        <dbReference type="SAM" id="MobiDB-lite"/>
    </source>
</evidence>
<proteinExistence type="predicted"/>
<sequence length="105" mass="12171">MIFSSQLEVRQSHSYESSNYNQNDENDEQDAVYCVNPVAPHTCKYVVELYVYCTKRQKSSHGHLRKGSAVPWQWWNLSRILCCAARSLELSLAILSSNTTQNKKW</sequence>
<dbReference type="EMBL" id="GISG01220937">
    <property type="protein sequence ID" value="MBA4663631.1"/>
    <property type="molecule type" value="Transcribed_RNA"/>
</dbReference>